<keyword evidence="5" id="KW-0488">Methylation</keyword>
<evidence type="ECO:0000256" key="7">
    <source>
        <dbReference type="ARBA" id="ARBA00022692"/>
    </source>
</evidence>
<evidence type="ECO:0000313" key="13">
    <source>
        <dbReference type="Proteomes" id="UP001143486"/>
    </source>
</evidence>
<sequence length="151" mass="16301">MSRLKAVLKTVGERFSVARPGYSLMEILVAVAIIAVLATLVAPRLFGQLDRARVTSAETQIDMLETALDSMRLDIGRYPTNEEGLALLSTPNPSVSAMWQGPYLDEELPTDPWGNPYRYRAAEGQSDRGQVYSLGADNAEGGSGLDADIGI</sequence>
<dbReference type="SUPFAM" id="SSF54523">
    <property type="entry name" value="Pili subunits"/>
    <property type="match status" value="1"/>
</dbReference>
<keyword evidence="6" id="KW-0997">Cell inner membrane</keyword>
<dbReference type="NCBIfam" id="TIGR02532">
    <property type="entry name" value="IV_pilin_GFxxxE"/>
    <property type="match status" value="1"/>
</dbReference>
<dbReference type="InterPro" id="IPR010054">
    <property type="entry name" value="Type2_sec_GspG"/>
</dbReference>
<dbReference type="PANTHER" id="PTHR30093">
    <property type="entry name" value="GENERAL SECRETION PATHWAY PROTEIN G"/>
    <property type="match status" value="1"/>
</dbReference>
<name>A0A9W6MP15_9PROT</name>
<dbReference type="InterPro" id="IPR045584">
    <property type="entry name" value="Pilin-like"/>
</dbReference>
<comment type="subcellular location">
    <subcellularLocation>
        <location evidence="1">Cell inner membrane</location>
        <topology evidence="1">Single-pass membrane protein</topology>
    </subcellularLocation>
</comment>
<proteinExistence type="inferred from homology"/>
<dbReference type="NCBIfam" id="TIGR01710">
    <property type="entry name" value="typeII_sec_gspG"/>
    <property type="match status" value="1"/>
</dbReference>
<dbReference type="Proteomes" id="UP001143486">
    <property type="component" value="Unassembled WGS sequence"/>
</dbReference>
<dbReference type="InterPro" id="IPR000983">
    <property type="entry name" value="Bac_GSPG_pilin"/>
</dbReference>
<accession>A0A9W6MP15</accession>
<comment type="similarity">
    <text evidence="2">Belongs to the GSP G family.</text>
</comment>
<evidence type="ECO:0000256" key="10">
    <source>
        <dbReference type="SAM" id="Phobius"/>
    </source>
</evidence>
<keyword evidence="4" id="KW-1003">Cell membrane</keyword>
<evidence type="ECO:0000256" key="3">
    <source>
        <dbReference type="ARBA" id="ARBA00020042"/>
    </source>
</evidence>
<evidence type="ECO:0000256" key="1">
    <source>
        <dbReference type="ARBA" id="ARBA00004377"/>
    </source>
</evidence>
<evidence type="ECO:0000256" key="9">
    <source>
        <dbReference type="ARBA" id="ARBA00023136"/>
    </source>
</evidence>
<dbReference type="EMBL" id="BSFE01000005">
    <property type="protein sequence ID" value="GLK52678.1"/>
    <property type="molecule type" value="Genomic_DNA"/>
</dbReference>
<protein>
    <recommendedName>
        <fullName evidence="3">Type II secretion system core protein G</fullName>
    </recommendedName>
</protein>
<dbReference type="PRINTS" id="PR00813">
    <property type="entry name" value="BCTERIALGSPG"/>
</dbReference>
<keyword evidence="7 10" id="KW-0812">Transmembrane</keyword>
<dbReference type="InterPro" id="IPR012902">
    <property type="entry name" value="N_methyl_site"/>
</dbReference>
<feature type="transmembrane region" description="Helical" evidence="10">
    <location>
        <begin position="20"/>
        <end position="43"/>
    </location>
</feature>
<evidence type="ECO:0000256" key="6">
    <source>
        <dbReference type="ARBA" id="ARBA00022519"/>
    </source>
</evidence>
<dbReference type="Pfam" id="PF07963">
    <property type="entry name" value="N_methyl"/>
    <property type="match status" value="1"/>
</dbReference>
<dbReference type="GO" id="GO:0015627">
    <property type="term" value="C:type II protein secretion system complex"/>
    <property type="evidence" value="ECO:0007669"/>
    <property type="project" value="InterPro"/>
</dbReference>
<evidence type="ECO:0000256" key="5">
    <source>
        <dbReference type="ARBA" id="ARBA00022481"/>
    </source>
</evidence>
<dbReference type="RefSeq" id="WP_271187040.1">
    <property type="nucleotide sequence ID" value="NZ_BSFE01000005.1"/>
</dbReference>
<dbReference type="InterPro" id="IPR013545">
    <property type="entry name" value="T2SS_protein-GspG_C"/>
</dbReference>
<reference evidence="12" key="1">
    <citation type="journal article" date="2014" name="Int. J. Syst. Evol. Microbiol.">
        <title>Complete genome sequence of Corynebacterium casei LMG S-19264T (=DSM 44701T), isolated from a smear-ripened cheese.</title>
        <authorList>
            <consortium name="US DOE Joint Genome Institute (JGI-PGF)"/>
            <person name="Walter F."/>
            <person name="Albersmeier A."/>
            <person name="Kalinowski J."/>
            <person name="Ruckert C."/>
        </authorList>
    </citation>
    <scope>NUCLEOTIDE SEQUENCE</scope>
    <source>
        <strain evidence="12">VKM B-1513</strain>
    </source>
</reference>
<dbReference type="AlphaFoldDB" id="A0A9W6MP15"/>
<dbReference type="PANTHER" id="PTHR30093:SF45">
    <property type="entry name" value="TYPE II SECRETION SYSTEM CORE PROTEIN G"/>
    <property type="match status" value="1"/>
</dbReference>
<keyword evidence="8 10" id="KW-1133">Transmembrane helix</keyword>
<dbReference type="Pfam" id="PF08334">
    <property type="entry name" value="T2SSG"/>
    <property type="match status" value="1"/>
</dbReference>
<dbReference type="GO" id="GO:0015628">
    <property type="term" value="P:protein secretion by the type II secretion system"/>
    <property type="evidence" value="ECO:0007669"/>
    <property type="project" value="InterPro"/>
</dbReference>
<feature type="domain" description="Type II secretion system protein GspG C-terminal" evidence="11">
    <location>
        <begin position="44"/>
        <end position="150"/>
    </location>
</feature>
<comment type="caution">
    <text evidence="12">The sequence shown here is derived from an EMBL/GenBank/DDBJ whole genome shotgun (WGS) entry which is preliminary data.</text>
</comment>
<organism evidence="12 13">
    <name type="scientific">Maricaulis virginensis</name>
    <dbReference type="NCBI Taxonomy" id="144022"/>
    <lineage>
        <taxon>Bacteria</taxon>
        <taxon>Pseudomonadati</taxon>
        <taxon>Pseudomonadota</taxon>
        <taxon>Alphaproteobacteria</taxon>
        <taxon>Maricaulales</taxon>
        <taxon>Maricaulaceae</taxon>
        <taxon>Maricaulis</taxon>
    </lineage>
</organism>
<evidence type="ECO:0000256" key="2">
    <source>
        <dbReference type="ARBA" id="ARBA00009984"/>
    </source>
</evidence>
<gene>
    <name evidence="12" type="ORF">GCM10017621_21860</name>
</gene>
<evidence type="ECO:0000256" key="8">
    <source>
        <dbReference type="ARBA" id="ARBA00022989"/>
    </source>
</evidence>
<evidence type="ECO:0000256" key="4">
    <source>
        <dbReference type="ARBA" id="ARBA00022475"/>
    </source>
</evidence>
<dbReference type="Gene3D" id="3.30.700.10">
    <property type="entry name" value="Glycoprotein, Type 4 Pilin"/>
    <property type="match status" value="1"/>
</dbReference>
<reference evidence="12" key="2">
    <citation type="submission" date="2023-01" db="EMBL/GenBank/DDBJ databases">
        <authorList>
            <person name="Sun Q."/>
            <person name="Evtushenko L."/>
        </authorList>
    </citation>
    <scope>NUCLEOTIDE SEQUENCE</scope>
    <source>
        <strain evidence="12">VKM B-1513</strain>
    </source>
</reference>
<dbReference type="GO" id="GO:0005886">
    <property type="term" value="C:plasma membrane"/>
    <property type="evidence" value="ECO:0007669"/>
    <property type="project" value="UniProtKB-SubCell"/>
</dbReference>
<keyword evidence="9 10" id="KW-0472">Membrane</keyword>
<evidence type="ECO:0000259" key="11">
    <source>
        <dbReference type="Pfam" id="PF08334"/>
    </source>
</evidence>
<evidence type="ECO:0000313" key="12">
    <source>
        <dbReference type="EMBL" id="GLK52678.1"/>
    </source>
</evidence>
<keyword evidence="13" id="KW-1185">Reference proteome</keyword>